<dbReference type="Proteomes" id="UP001642540">
    <property type="component" value="Unassembled WGS sequence"/>
</dbReference>
<feature type="region of interest" description="Disordered" evidence="10">
    <location>
        <begin position="152"/>
        <end position="284"/>
    </location>
</feature>
<sequence length="717" mass="83235">MAKLNSSQIELKNCLFCLDQIVKYEIRDDEGESTCTPNWKLVCDYVIGKSSHMNSFCHSMENAKCLCMDCYEIVVKLTKLHEEIEELSLKLRCVIQRNESSLGTENVLRNSLRRPVSQKSGAADKNKVDSCKQLVDRFKDLVRQTQDVNVGVEEPLKDREQEPTSETSCTVEGVKTEVKIETDRVKRRRIMTVSPEASSRSRNSKIRKNNRKPRKKVVKPEIKIELETSANVSHEASQESMEHADEANIESELEAEVADKDTDHSDTNDEEWSPEDESLSKKQKNFNCTPASAVTRRRKGRKSYTCIQCGKHFDCAKEYMTKTKGIKPLMEHMFSHDEDAPPTLGPNGEIINYPCIWCSDKFIMKINLDFHKMVAHDSSQMRLKCNICDDVDYETKEDLIDHLRLHTDKVHSCKSCPISYTTLDRLLLHMKNHNRSKRLQCPECDVVPFNSLNALYRHCAVDHRDLKQMFDCPSCDQSFVALNFLNYHINKVHRTFDTNGETCPRCTDGQLFYTKEVLDKHFKKEHTWKSKRQHQCDQCERAFGLACELKTHILKHHEGVRFPCPHCPSHYADRYTLDMHLKIHTGECQLRCPECGKEFYQKSGLTKHMSVHEVLPNNPTCVCEICGKELYSDGQLKTHIRSHKERKHECLDCNRKFKRLDHLKSHSRIHTGERPFECEVCKKGFNRRDIMRVHMKGVHGIIVETQVYEYKKTKQST</sequence>
<evidence type="ECO:0000256" key="2">
    <source>
        <dbReference type="ARBA" id="ARBA00022723"/>
    </source>
</evidence>
<feature type="domain" description="C2H2-type" evidence="11">
    <location>
        <begin position="648"/>
        <end position="675"/>
    </location>
</feature>
<dbReference type="Pfam" id="PF00096">
    <property type="entry name" value="zf-C2H2"/>
    <property type="match status" value="2"/>
</dbReference>
<evidence type="ECO:0000259" key="11">
    <source>
        <dbReference type="PROSITE" id="PS50157"/>
    </source>
</evidence>
<keyword evidence="3" id="KW-0677">Repeat</keyword>
<organism evidence="12 13">
    <name type="scientific">Orchesella dallaii</name>
    <dbReference type="NCBI Taxonomy" id="48710"/>
    <lineage>
        <taxon>Eukaryota</taxon>
        <taxon>Metazoa</taxon>
        <taxon>Ecdysozoa</taxon>
        <taxon>Arthropoda</taxon>
        <taxon>Hexapoda</taxon>
        <taxon>Collembola</taxon>
        <taxon>Entomobryomorpha</taxon>
        <taxon>Entomobryoidea</taxon>
        <taxon>Orchesellidae</taxon>
        <taxon>Orchesellinae</taxon>
        <taxon>Orchesella</taxon>
    </lineage>
</organism>
<feature type="compositionally biased region" description="Acidic residues" evidence="10">
    <location>
        <begin position="268"/>
        <end position="277"/>
    </location>
</feature>
<keyword evidence="2" id="KW-0479">Metal-binding</keyword>
<feature type="compositionally biased region" description="Basic and acidic residues" evidence="10">
    <location>
        <begin position="257"/>
        <end position="267"/>
    </location>
</feature>
<evidence type="ECO:0000256" key="3">
    <source>
        <dbReference type="ARBA" id="ARBA00022737"/>
    </source>
</evidence>
<keyword evidence="13" id="KW-1185">Reference proteome</keyword>
<dbReference type="SUPFAM" id="SSF57667">
    <property type="entry name" value="beta-beta-alpha zinc fingers"/>
    <property type="match status" value="4"/>
</dbReference>
<name>A0ABP1RZ93_9HEXA</name>
<evidence type="ECO:0000256" key="4">
    <source>
        <dbReference type="ARBA" id="ARBA00022771"/>
    </source>
</evidence>
<dbReference type="Pfam" id="PF12874">
    <property type="entry name" value="zf-met"/>
    <property type="match status" value="2"/>
</dbReference>
<evidence type="ECO:0000256" key="1">
    <source>
        <dbReference type="ARBA" id="ARBA00004123"/>
    </source>
</evidence>
<dbReference type="PANTHER" id="PTHR47772">
    <property type="entry name" value="ZINC FINGER PROTEIN 200"/>
    <property type="match status" value="1"/>
</dbReference>
<comment type="caution">
    <text evidence="12">The sequence shown here is derived from an EMBL/GenBank/DDBJ whole genome shotgun (WGS) entry which is preliminary data.</text>
</comment>
<keyword evidence="7" id="KW-0804">Transcription</keyword>
<dbReference type="InterPro" id="IPR036236">
    <property type="entry name" value="Znf_C2H2_sf"/>
</dbReference>
<evidence type="ECO:0000256" key="7">
    <source>
        <dbReference type="ARBA" id="ARBA00023163"/>
    </source>
</evidence>
<feature type="domain" description="C2H2-type" evidence="11">
    <location>
        <begin position="621"/>
        <end position="648"/>
    </location>
</feature>
<dbReference type="PROSITE" id="PS50157">
    <property type="entry name" value="ZINC_FINGER_C2H2_2"/>
    <property type="match status" value="9"/>
</dbReference>
<evidence type="ECO:0000256" key="9">
    <source>
        <dbReference type="PROSITE-ProRule" id="PRU00042"/>
    </source>
</evidence>
<feature type="domain" description="C2H2-type" evidence="11">
    <location>
        <begin position="562"/>
        <end position="589"/>
    </location>
</feature>
<evidence type="ECO:0000313" key="12">
    <source>
        <dbReference type="EMBL" id="CAL8139591.1"/>
    </source>
</evidence>
<comment type="subcellular location">
    <subcellularLocation>
        <location evidence="1">Nucleus</location>
    </subcellularLocation>
</comment>
<feature type="domain" description="C2H2-type" evidence="11">
    <location>
        <begin position="353"/>
        <end position="381"/>
    </location>
</feature>
<feature type="domain" description="C2H2-type" evidence="11">
    <location>
        <begin position="470"/>
        <end position="493"/>
    </location>
</feature>
<evidence type="ECO:0000256" key="10">
    <source>
        <dbReference type="SAM" id="MobiDB-lite"/>
    </source>
</evidence>
<keyword evidence="8" id="KW-0539">Nucleus</keyword>
<feature type="compositionally biased region" description="Basic and acidic residues" evidence="10">
    <location>
        <begin position="236"/>
        <end position="246"/>
    </location>
</feature>
<protein>
    <recommendedName>
        <fullName evidence="11">C2H2-type domain-containing protein</fullName>
    </recommendedName>
</protein>
<proteinExistence type="predicted"/>
<accession>A0ABP1RZ93</accession>
<feature type="compositionally biased region" description="Basic residues" evidence="10">
    <location>
        <begin position="202"/>
        <end position="217"/>
    </location>
</feature>
<feature type="domain" description="C2H2-type" evidence="11">
    <location>
        <begin position="590"/>
        <end position="612"/>
    </location>
</feature>
<dbReference type="Gene3D" id="3.30.160.60">
    <property type="entry name" value="Classic Zinc Finger"/>
    <property type="match status" value="7"/>
</dbReference>
<feature type="compositionally biased region" description="Acidic residues" evidence="10">
    <location>
        <begin position="247"/>
        <end position="256"/>
    </location>
</feature>
<dbReference type="InterPro" id="IPR013087">
    <property type="entry name" value="Znf_C2H2_type"/>
</dbReference>
<feature type="domain" description="C2H2-type" evidence="11">
    <location>
        <begin position="676"/>
        <end position="699"/>
    </location>
</feature>
<feature type="domain" description="C2H2-type" evidence="11">
    <location>
        <begin position="534"/>
        <end position="562"/>
    </location>
</feature>
<keyword evidence="6" id="KW-0805">Transcription regulation</keyword>
<evidence type="ECO:0000313" key="13">
    <source>
        <dbReference type="Proteomes" id="UP001642540"/>
    </source>
</evidence>
<feature type="domain" description="C2H2-type" evidence="11">
    <location>
        <begin position="411"/>
        <end position="438"/>
    </location>
</feature>
<keyword evidence="4 9" id="KW-0863">Zinc-finger</keyword>
<dbReference type="PROSITE" id="PS00028">
    <property type="entry name" value="ZINC_FINGER_C2H2_1"/>
    <property type="match status" value="9"/>
</dbReference>
<evidence type="ECO:0000256" key="5">
    <source>
        <dbReference type="ARBA" id="ARBA00022833"/>
    </source>
</evidence>
<evidence type="ECO:0000256" key="8">
    <source>
        <dbReference type="ARBA" id="ARBA00023242"/>
    </source>
</evidence>
<reference evidence="12 13" key="1">
    <citation type="submission" date="2024-08" db="EMBL/GenBank/DDBJ databases">
        <authorList>
            <person name="Cucini C."/>
            <person name="Frati F."/>
        </authorList>
    </citation>
    <scope>NUCLEOTIDE SEQUENCE [LARGE SCALE GENOMIC DNA]</scope>
</reference>
<dbReference type="SMART" id="SM00355">
    <property type="entry name" value="ZnF_C2H2"/>
    <property type="match status" value="13"/>
</dbReference>
<gene>
    <name evidence="12" type="ORF">ODALV1_LOCUS27900</name>
</gene>
<keyword evidence="5" id="KW-0862">Zinc</keyword>
<dbReference type="PANTHER" id="PTHR47772:SF13">
    <property type="entry name" value="GASTRULA ZINC FINGER PROTEIN XLCGF49.1-LIKE-RELATED"/>
    <property type="match status" value="1"/>
</dbReference>
<dbReference type="InterPro" id="IPR050636">
    <property type="entry name" value="C2H2-ZF_domain-containing"/>
</dbReference>
<evidence type="ECO:0000256" key="6">
    <source>
        <dbReference type="ARBA" id="ARBA00023015"/>
    </source>
</evidence>
<feature type="compositionally biased region" description="Basic and acidic residues" evidence="10">
    <location>
        <begin position="174"/>
        <end position="184"/>
    </location>
</feature>
<dbReference type="EMBL" id="CAXLJM020000129">
    <property type="protein sequence ID" value="CAL8139591.1"/>
    <property type="molecule type" value="Genomic_DNA"/>
</dbReference>